<dbReference type="Pfam" id="PF14124">
    <property type="entry name" value="DUF4291"/>
    <property type="match status" value="1"/>
</dbReference>
<reference evidence="1 2" key="1">
    <citation type="submission" date="2018-10" db="EMBL/GenBank/DDBJ databases">
        <title>Paraburkholderia sp. 7MK8-2, isolated from soil.</title>
        <authorList>
            <person name="Gao Z.-H."/>
            <person name="Qiu L.-H."/>
        </authorList>
    </citation>
    <scope>NUCLEOTIDE SEQUENCE [LARGE SCALE GENOMIC DNA]</scope>
    <source>
        <strain evidence="1 2">7MK8-2</strain>
    </source>
</reference>
<accession>A0A494X529</accession>
<evidence type="ECO:0000313" key="1">
    <source>
        <dbReference type="EMBL" id="RKP43274.1"/>
    </source>
</evidence>
<organism evidence="1 2">
    <name type="scientific">Trinickia fusca</name>
    <dbReference type="NCBI Taxonomy" id="2419777"/>
    <lineage>
        <taxon>Bacteria</taxon>
        <taxon>Pseudomonadati</taxon>
        <taxon>Pseudomonadota</taxon>
        <taxon>Betaproteobacteria</taxon>
        <taxon>Burkholderiales</taxon>
        <taxon>Burkholderiaceae</taxon>
        <taxon>Trinickia</taxon>
    </lineage>
</organism>
<sequence length="196" mass="22423">MKIPDKIGPIPPRQIRASYDDRTIRVYQAYSDAIADAALMHGTFVSPPFKMERMTWIKPSFLWMMYRSGWALKDAGQARILAIDILHQGFQWALAHSCPSHPGESMSQKEWQHAKESAPVRIQWDPERDLLLQPQTHRAIQIGLSKQAVDLYVREWIQHITDVTPLAHRIHALVVQGDLESARALLPVERPYGVDS</sequence>
<dbReference type="PANTHER" id="PTHR38567:SF1">
    <property type="entry name" value="DUF4291 DOMAIN-CONTAINING PROTEIN"/>
    <property type="match status" value="1"/>
</dbReference>
<gene>
    <name evidence="1" type="ORF">D7S89_26930</name>
</gene>
<dbReference type="Proteomes" id="UP000280434">
    <property type="component" value="Unassembled WGS sequence"/>
</dbReference>
<keyword evidence="2" id="KW-1185">Reference proteome</keyword>
<dbReference type="EMBL" id="RBZV01000027">
    <property type="protein sequence ID" value="RKP43274.1"/>
    <property type="molecule type" value="Genomic_DNA"/>
</dbReference>
<evidence type="ECO:0000313" key="2">
    <source>
        <dbReference type="Proteomes" id="UP000280434"/>
    </source>
</evidence>
<dbReference type="InterPro" id="IPR025633">
    <property type="entry name" value="DUF4291"/>
</dbReference>
<dbReference type="OrthoDB" id="65842at2"/>
<dbReference type="RefSeq" id="WP_121281909.1">
    <property type="nucleotide sequence ID" value="NZ_RBZV01000027.1"/>
</dbReference>
<proteinExistence type="predicted"/>
<comment type="caution">
    <text evidence="1">The sequence shown here is derived from an EMBL/GenBank/DDBJ whole genome shotgun (WGS) entry which is preliminary data.</text>
</comment>
<name>A0A494X529_9BURK</name>
<dbReference type="AlphaFoldDB" id="A0A494X529"/>
<protein>
    <submittedName>
        <fullName evidence="1">DUF4291 domain-containing protein</fullName>
    </submittedName>
</protein>
<dbReference type="PANTHER" id="PTHR38567">
    <property type="entry name" value="DUF4291 DOMAIN-CONTAINING PROTEIN"/>
    <property type="match status" value="1"/>
</dbReference>